<evidence type="ECO:0000313" key="3">
    <source>
        <dbReference type="Proteomes" id="UP000077315"/>
    </source>
</evidence>
<reference evidence="3" key="1">
    <citation type="submission" date="2015-06" db="EMBL/GenBank/DDBJ databases">
        <title>Expansion of signal transduction pathways in fungi by whole-genome duplication.</title>
        <authorList>
            <consortium name="DOE Joint Genome Institute"/>
            <person name="Corrochano L.M."/>
            <person name="Kuo A."/>
            <person name="Marcet-Houben M."/>
            <person name="Polaino S."/>
            <person name="Salamov A."/>
            <person name="Villalobos J.M."/>
            <person name="Alvarez M.I."/>
            <person name="Avalos J."/>
            <person name="Benito E.P."/>
            <person name="Benoit I."/>
            <person name="Burger G."/>
            <person name="Camino L.P."/>
            <person name="Canovas D."/>
            <person name="Cerda-Olmedo E."/>
            <person name="Cheng J.-F."/>
            <person name="Dominguez A."/>
            <person name="Elias M."/>
            <person name="Eslava A.P."/>
            <person name="Glaser F."/>
            <person name="Grimwood J."/>
            <person name="Gutierrez G."/>
            <person name="Heitman J."/>
            <person name="Henrissat B."/>
            <person name="Iturriaga E.A."/>
            <person name="Lang B.F."/>
            <person name="Lavin J.L."/>
            <person name="Lee S."/>
            <person name="Li W."/>
            <person name="Lindquist E."/>
            <person name="Lopez-Garcia S."/>
            <person name="Luque E.M."/>
            <person name="Marcos A.T."/>
            <person name="Martin J."/>
            <person name="McCluskey K."/>
            <person name="Medina H.R."/>
            <person name="Miralles-Duran A."/>
            <person name="Miyazaki A."/>
            <person name="Munoz-Torres E."/>
            <person name="Oguiza J.A."/>
            <person name="Ohm R."/>
            <person name="Olmedo M."/>
            <person name="Orejas M."/>
            <person name="Ortiz-Castellanos L."/>
            <person name="Pisabarro A.G."/>
            <person name="Rodriguez-Romero J."/>
            <person name="Ruiz-Herrera J."/>
            <person name="Ruiz-Vazquez R."/>
            <person name="Sanz C."/>
            <person name="Schackwitz W."/>
            <person name="Schmutz J."/>
            <person name="Shahriari M."/>
            <person name="Shelest E."/>
            <person name="Silva-Franco F."/>
            <person name="Soanes D."/>
            <person name="Syed K."/>
            <person name="Tagua V.G."/>
            <person name="Talbot N.J."/>
            <person name="Thon M."/>
            <person name="De vries R.P."/>
            <person name="Wiebenga A."/>
            <person name="Yadav J.S."/>
            <person name="Braun E.L."/>
            <person name="Baker S."/>
            <person name="Garre V."/>
            <person name="Horwitz B."/>
            <person name="Torres-Martinez S."/>
            <person name="Idnurm A."/>
            <person name="Herrera-Estrella A."/>
            <person name="Gabaldon T."/>
            <person name="Grigoriev I.V."/>
        </authorList>
    </citation>
    <scope>NUCLEOTIDE SEQUENCE [LARGE SCALE GENOMIC DNA]</scope>
    <source>
        <strain evidence="3">NRRL 1555(-)</strain>
    </source>
</reference>
<protein>
    <submittedName>
        <fullName evidence="2">Uncharacterized protein</fullName>
    </submittedName>
</protein>
<dbReference type="EMBL" id="KV441045">
    <property type="protein sequence ID" value="OAD65044.1"/>
    <property type="molecule type" value="Genomic_DNA"/>
</dbReference>
<dbReference type="Proteomes" id="UP000077315">
    <property type="component" value="Unassembled WGS sequence"/>
</dbReference>
<dbReference type="RefSeq" id="XP_018283084.1">
    <property type="nucleotide sequence ID" value="XM_018433277.1"/>
</dbReference>
<evidence type="ECO:0000313" key="2">
    <source>
        <dbReference type="EMBL" id="OAD65044.1"/>
    </source>
</evidence>
<evidence type="ECO:0000256" key="1">
    <source>
        <dbReference type="SAM" id="MobiDB-lite"/>
    </source>
</evidence>
<keyword evidence="3" id="KW-1185">Reference proteome</keyword>
<organism evidence="2 3">
    <name type="scientific">Phycomyces blakesleeanus (strain ATCC 8743b / DSM 1359 / FGSC 10004 / NBRC 33097 / NRRL 1555)</name>
    <dbReference type="NCBI Taxonomy" id="763407"/>
    <lineage>
        <taxon>Eukaryota</taxon>
        <taxon>Fungi</taxon>
        <taxon>Fungi incertae sedis</taxon>
        <taxon>Mucoromycota</taxon>
        <taxon>Mucoromycotina</taxon>
        <taxon>Mucoromycetes</taxon>
        <taxon>Mucorales</taxon>
        <taxon>Phycomycetaceae</taxon>
        <taxon>Phycomyces</taxon>
    </lineage>
</organism>
<name>A0A162N200_PHYB8</name>
<proteinExistence type="predicted"/>
<dbReference type="AlphaFoldDB" id="A0A162N200"/>
<dbReference type="VEuPathDB" id="FungiDB:PHYBLDRAFT_153849"/>
<sequence length="353" mass="39806">MPSNATRKSGRKGKQNARGTLSRVAAGRIEQREIAPRVSPLAAGPSGAEAPGMTVESLTQVMAAINMMYDRTVEANTGIRFLVDAHNQAIAQQALVASSVTQGVTAANVSTNRHTKGEMCAIVLNLINGRMWARNFRSNDPELVAENESRRRWNTDERIDHPDNVEVINYLRQYIVAQPRTAGFWEDMIVQKIKNNYKTCFRAVNATPEQASSKRRNNRINSHRIEIHLRRVDTYINNWLAIDTKMGYKPGNPDEMAYLHLLEKSVMSDGESEDEDVTPIIRVRVLQVARPSWRSAELNRLIQFIDFLAAENDKKIATPQSKQRMPRYLKAIAVTPVPSHLTAILPVWTIQNQ</sequence>
<dbReference type="InParanoid" id="A0A162N200"/>
<feature type="region of interest" description="Disordered" evidence="1">
    <location>
        <begin position="1"/>
        <end position="29"/>
    </location>
</feature>
<gene>
    <name evidence="2" type="ORF">PHYBLDRAFT_153849</name>
</gene>
<dbReference type="GeneID" id="28994183"/>
<accession>A0A162N200</accession>